<comment type="caution">
    <text evidence="2">The sequence shown here is derived from an EMBL/GenBank/DDBJ whole genome shotgun (WGS) entry which is preliminary data.</text>
</comment>
<sequence>MLYKSWLSQAAVTLTLSALSLFPSSATAQVSVSPLIIESKAERGQAQAMITVTNTSNVPTRVRVYAEPFTYSRDAGFEVLSSTPTDLTKYLQFSPRELTIKPGESRRVRLISRLAPNLPDGEYRAVIFNESLNETKNSEGNSVALVARIGVTFYVRKGNLSPKLTASGASFNQEQKQIQLLVTNSGQATARPGVNWTLKRGESVIKTGKLDPASVVADSERNLLLKYPSKDDPVPTPGEYQLSGDLIWGDDKNASKLPFNVNITIPTITPSSENRLTPPVNRR</sequence>
<keyword evidence="3" id="KW-1185">Reference proteome</keyword>
<evidence type="ECO:0000256" key="1">
    <source>
        <dbReference type="SAM" id="SignalP"/>
    </source>
</evidence>
<dbReference type="Gene3D" id="2.60.40.10">
    <property type="entry name" value="Immunoglobulins"/>
    <property type="match status" value="1"/>
</dbReference>
<dbReference type="RefSeq" id="WP_190558907.1">
    <property type="nucleotide sequence ID" value="NZ_JACJQU010000003.1"/>
</dbReference>
<evidence type="ECO:0000313" key="3">
    <source>
        <dbReference type="Proteomes" id="UP000662185"/>
    </source>
</evidence>
<dbReference type="InterPro" id="IPR008962">
    <property type="entry name" value="PapD-like_sf"/>
</dbReference>
<gene>
    <name evidence="2" type="ORF">H6G06_08200</name>
</gene>
<organism evidence="2 3">
    <name type="scientific">Anabaena sphaerica FACHB-251</name>
    <dbReference type="NCBI Taxonomy" id="2692883"/>
    <lineage>
        <taxon>Bacteria</taxon>
        <taxon>Bacillati</taxon>
        <taxon>Cyanobacteriota</taxon>
        <taxon>Cyanophyceae</taxon>
        <taxon>Nostocales</taxon>
        <taxon>Nostocaceae</taxon>
        <taxon>Anabaena</taxon>
    </lineage>
</organism>
<dbReference type="AlphaFoldDB" id="A0A926WF88"/>
<accession>A0A926WF88</accession>
<proteinExistence type="predicted"/>
<feature type="chain" id="PRO_5036792259" evidence="1">
    <location>
        <begin position="29"/>
        <end position="283"/>
    </location>
</feature>
<dbReference type="SUPFAM" id="SSF49354">
    <property type="entry name" value="PapD-like"/>
    <property type="match status" value="1"/>
</dbReference>
<keyword evidence="1" id="KW-0732">Signal</keyword>
<name>A0A926WF88_9NOST</name>
<reference evidence="3" key="1">
    <citation type="journal article" date="2020" name="ISME J.">
        <title>Comparative genomics reveals insights into cyanobacterial evolution and habitat adaptation.</title>
        <authorList>
            <person name="Chen M.Y."/>
            <person name="Teng W.K."/>
            <person name="Zhao L."/>
            <person name="Hu C.X."/>
            <person name="Zhou Y.K."/>
            <person name="Han B.P."/>
            <person name="Song L.R."/>
            <person name="Shu W.S."/>
        </authorList>
    </citation>
    <scope>NUCLEOTIDE SEQUENCE [LARGE SCALE GENOMIC DNA]</scope>
    <source>
        <strain evidence="3">FACHB-251</strain>
    </source>
</reference>
<feature type="signal peptide" evidence="1">
    <location>
        <begin position="1"/>
        <end position="28"/>
    </location>
</feature>
<dbReference type="InterPro" id="IPR013783">
    <property type="entry name" value="Ig-like_fold"/>
</dbReference>
<protein>
    <submittedName>
        <fullName evidence="2">P pilus assembly protein, chaperone PapD</fullName>
    </submittedName>
</protein>
<dbReference type="EMBL" id="JACJQU010000003">
    <property type="protein sequence ID" value="MBD2293469.1"/>
    <property type="molecule type" value="Genomic_DNA"/>
</dbReference>
<evidence type="ECO:0000313" key="2">
    <source>
        <dbReference type="EMBL" id="MBD2293469.1"/>
    </source>
</evidence>
<dbReference type="Proteomes" id="UP000662185">
    <property type="component" value="Unassembled WGS sequence"/>
</dbReference>